<dbReference type="Pfam" id="PF00076">
    <property type="entry name" value="RRM_1"/>
    <property type="match status" value="1"/>
</dbReference>
<dbReference type="GO" id="GO:0005829">
    <property type="term" value="C:cytosol"/>
    <property type="evidence" value="ECO:0007669"/>
    <property type="project" value="TreeGrafter"/>
</dbReference>
<dbReference type="SMART" id="SM00503">
    <property type="entry name" value="SynN"/>
    <property type="match status" value="1"/>
</dbReference>
<dbReference type="SMART" id="SM00397">
    <property type="entry name" value="t_SNARE"/>
    <property type="match status" value="1"/>
</dbReference>
<dbReference type="GO" id="GO:1990904">
    <property type="term" value="C:ribonucleoprotein complex"/>
    <property type="evidence" value="ECO:0007669"/>
    <property type="project" value="TreeGrafter"/>
</dbReference>
<dbReference type="SUPFAM" id="SSF54427">
    <property type="entry name" value="NTF2-like"/>
    <property type="match status" value="1"/>
</dbReference>
<dbReference type="Pfam" id="PF02136">
    <property type="entry name" value="NTF2"/>
    <property type="match status" value="1"/>
</dbReference>
<evidence type="ECO:0000256" key="3">
    <source>
        <dbReference type="SAM" id="Coils"/>
    </source>
</evidence>
<dbReference type="PROSITE" id="PS50102">
    <property type="entry name" value="RRM"/>
    <property type="match status" value="1"/>
</dbReference>
<protein>
    <submittedName>
        <fullName evidence="8">t-SNARE domain-containing protein</fullName>
    </submittedName>
</protein>
<evidence type="ECO:0000259" key="7">
    <source>
        <dbReference type="PROSITE" id="PS50192"/>
    </source>
</evidence>
<dbReference type="GO" id="GO:0016192">
    <property type="term" value="P:vesicle-mediated transport"/>
    <property type="evidence" value="ECO:0007669"/>
    <property type="project" value="InterPro"/>
</dbReference>
<dbReference type="PROSITE" id="PS50177">
    <property type="entry name" value="NTF2_DOMAIN"/>
    <property type="match status" value="1"/>
</dbReference>
<accession>A0A075AWE0</accession>
<dbReference type="InterPro" id="IPR018222">
    <property type="entry name" value="Nuclear_transport_factor_2_euk"/>
</dbReference>
<feature type="compositionally biased region" description="Low complexity" evidence="4">
    <location>
        <begin position="642"/>
        <end position="652"/>
    </location>
</feature>
<name>A0A075AWE0_ROZAC</name>
<dbReference type="Gene3D" id="3.30.70.330">
    <property type="match status" value="1"/>
</dbReference>
<dbReference type="EMBL" id="KE561087">
    <property type="protein sequence ID" value="EPZ33027.1"/>
    <property type="molecule type" value="Genomic_DNA"/>
</dbReference>
<sequence length="672" mass="76651">MSFSNYTKKKENKNNEFSIEIQDSSFKILSDSISSAIFQMSNNIAAIQKIATLFGTPRDNQQIRQKLHHLTETTSHIARKAGEDMKKLNAAHFDQPEKERNGRIQQNKLSKDLQAVLKRFQQVEREAAEKSREYIVRAKAATEALESQARHDSEDIQEKESLINDYERREEGIQEIETAILQVNEIFRDLGTLVNEQQSLIDNIESNIETTATRTQNAAKCEEKEVFPSSNCSGGLCYTGGCATKDPCSLFVAWTSLSSMTETSTAPASSVPQPKLDIQYVCYKFVKNFYTMMSNEPERLHHFYDKNSSMTVGLDGDLDRKEICSYYESAGLQGCVVAVSSITWQPSAANGIILVVVGRMDCRGKLNNFTQTFFLAEQPNGYYVLNDILVYLQNAGIQTSASKSLTVEQAVQHAVEEEKPVQNEDLDLCIPSMPAADEDDKYTEIDSMVPEPSETRPESVTEESPEDPSLPEPIIEEDENVLVESVQNLTVEDKESEPVVHMKDQKKPSSWAKLAAHETNKWGGHSSSAKGYSTHAEEEVKENTPPRKFRRDFHNKENREYKEPQHRFMIYIGNVPKETTYEELKDIFNEISPVKRVELTKNYAVIHYDTVEDAKKAVGHKFTLHGRDFVSEERRPRPTQQNNTYRRYNYNNNRRKSINRVEEKKPKTQTVE</sequence>
<dbReference type="SMART" id="SM00360">
    <property type="entry name" value="RRM"/>
    <property type="match status" value="1"/>
</dbReference>
<keyword evidence="9" id="KW-1185">Reference proteome</keyword>
<evidence type="ECO:0000256" key="2">
    <source>
        <dbReference type="PROSITE-ProRule" id="PRU00176"/>
    </source>
</evidence>
<dbReference type="InterPro" id="IPR000727">
    <property type="entry name" value="T_SNARE_dom"/>
</dbReference>
<dbReference type="InterPro" id="IPR010989">
    <property type="entry name" value="SNARE"/>
</dbReference>
<dbReference type="GO" id="GO:0003729">
    <property type="term" value="F:mRNA binding"/>
    <property type="evidence" value="ECO:0007669"/>
    <property type="project" value="TreeGrafter"/>
</dbReference>
<feature type="domain" description="T-SNARE coiled-coil homology" evidence="7">
    <location>
        <begin position="163"/>
        <end position="225"/>
    </location>
</feature>
<dbReference type="CDD" id="cd00780">
    <property type="entry name" value="NTF2"/>
    <property type="match status" value="1"/>
</dbReference>
<evidence type="ECO:0000256" key="1">
    <source>
        <dbReference type="ARBA" id="ARBA00022884"/>
    </source>
</evidence>
<dbReference type="Gene3D" id="1.20.5.110">
    <property type="match status" value="1"/>
</dbReference>
<proteinExistence type="predicted"/>
<evidence type="ECO:0000313" key="9">
    <source>
        <dbReference type="Proteomes" id="UP000030755"/>
    </source>
</evidence>
<feature type="compositionally biased region" description="Basic and acidic residues" evidence="4">
    <location>
        <begin position="535"/>
        <end position="545"/>
    </location>
</feature>
<feature type="domain" description="RRM" evidence="5">
    <location>
        <begin position="568"/>
        <end position="643"/>
    </location>
</feature>
<dbReference type="InterPro" id="IPR006011">
    <property type="entry name" value="Syntaxin_N"/>
</dbReference>
<evidence type="ECO:0000259" key="5">
    <source>
        <dbReference type="PROSITE" id="PS50102"/>
    </source>
</evidence>
<dbReference type="Proteomes" id="UP000030755">
    <property type="component" value="Unassembled WGS sequence"/>
</dbReference>
<dbReference type="PANTHER" id="PTHR10693">
    <property type="entry name" value="RAS GTPASE-ACTIVATING PROTEIN-BINDING PROTEIN"/>
    <property type="match status" value="1"/>
</dbReference>
<dbReference type="PROSITE" id="PS50192">
    <property type="entry name" value="T_SNARE"/>
    <property type="match status" value="1"/>
</dbReference>
<keyword evidence="3" id="KW-0175">Coiled coil</keyword>
<gene>
    <name evidence="8" type="ORF">O9G_003850</name>
</gene>
<feature type="domain" description="NTF2" evidence="6">
    <location>
        <begin position="281"/>
        <end position="391"/>
    </location>
</feature>
<feature type="region of interest" description="Disordered" evidence="4">
    <location>
        <begin position="519"/>
        <end position="550"/>
    </location>
</feature>
<dbReference type="CDD" id="cd00590">
    <property type="entry name" value="RRM_SF"/>
    <property type="match status" value="1"/>
</dbReference>
<evidence type="ECO:0000259" key="6">
    <source>
        <dbReference type="PROSITE" id="PS50177"/>
    </source>
</evidence>
<evidence type="ECO:0000256" key="4">
    <source>
        <dbReference type="SAM" id="MobiDB-lite"/>
    </source>
</evidence>
<dbReference type="GO" id="GO:0016020">
    <property type="term" value="C:membrane"/>
    <property type="evidence" value="ECO:0007669"/>
    <property type="project" value="InterPro"/>
</dbReference>
<dbReference type="Gene3D" id="3.10.450.50">
    <property type="match status" value="1"/>
</dbReference>
<feature type="region of interest" description="Disordered" evidence="4">
    <location>
        <begin position="629"/>
        <end position="672"/>
    </location>
</feature>
<dbReference type="Gene3D" id="1.20.58.70">
    <property type="match status" value="1"/>
</dbReference>
<keyword evidence="1 2" id="KW-0694">RNA-binding</keyword>
<dbReference type="PANTHER" id="PTHR10693:SF20">
    <property type="entry name" value="AT27578P"/>
    <property type="match status" value="1"/>
</dbReference>
<dbReference type="Pfam" id="PF14523">
    <property type="entry name" value="Syntaxin_2"/>
    <property type="match status" value="1"/>
</dbReference>
<dbReference type="InterPro" id="IPR000504">
    <property type="entry name" value="RRM_dom"/>
</dbReference>
<dbReference type="OrthoDB" id="364348at2759"/>
<evidence type="ECO:0000313" key="8">
    <source>
        <dbReference type="EMBL" id="EPZ33027.1"/>
    </source>
</evidence>
<dbReference type="SUPFAM" id="SSF47661">
    <property type="entry name" value="t-snare proteins"/>
    <property type="match status" value="1"/>
</dbReference>
<dbReference type="SUPFAM" id="SSF54928">
    <property type="entry name" value="RNA-binding domain, RBD"/>
    <property type="match status" value="1"/>
</dbReference>
<dbReference type="AlphaFoldDB" id="A0A075AWE0"/>
<reference evidence="8 9" key="1">
    <citation type="journal article" date="2013" name="Curr. Biol.">
        <title>Shared signatures of parasitism and phylogenomics unite Cryptomycota and microsporidia.</title>
        <authorList>
            <person name="James T.Y."/>
            <person name="Pelin A."/>
            <person name="Bonen L."/>
            <person name="Ahrendt S."/>
            <person name="Sain D."/>
            <person name="Corradi N."/>
            <person name="Stajich J.E."/>
        </authorList>
    </citation>
    <scope>NUCLEOTIDE SEQUENCE [LARGE SCALE GENOMIC DNA]</scope>
    <source>
        <strain evidence="8 9">CSF55</strain>
    </source>
</reference>
<dbReference type="CDD" id="cd15840">
    <property type="entry name" value="SNARE_Qa"/>
    <property type="match status" value="1"/>
</dbReference>
<dbReference type="InterPro" id="IPR039539">
    <property type="entry name" value="Ras_GTPase_bind_prot"/>
</dbReference>
<dbReference type="HOGENOM" id="CLU_408892_0_0_1"/>
<organism evidence="8 9">
    <name type="scientific">Rozella allomycis (strain CSF55)</name>
    <dbReference type="NCBI Taxonomy" id="988480"/>
    <lineage>
        <taxon>Eukaryota</taxon>
        <taxon>Fungi</taxon>
        <taxon>Fungi incertae sedis</taxon>
        <taxon>Cryptomycota</taxon>
        <taxon>Cryptomycota incertae sedis</taxon>
        <taxon>Rozella</taxon>
    </lineage>
</organism>
<dbReference type="InterPro" id="IPR002075">
    <property type="entry name" value="NTF2_dom"/>
</dbReference>
<feature type="region of interest" description="Disordered" evidence="4">
    <location>
        <begin position="434"/>
        <end position="476"/>
    </location>
</feature>
<dbReference type="InterPro" id="IPR012677">
    <property type="entry name" value="Nucleotide-bd_a/b_plait_sf"/>
</dbReference>
<feature type="coiled-coil region" evidence="3">
    <location>
        <begin position="106"/>
        <end position="176"/>
    </location>
</feature>
<dbReference type="InterPro" id="IPR032710">
    <property type="entry name" value="NTF2-like_dom_sf"/>
</dbReference>
<dbReference type="InterPro" id="IPR035979">
    <property type="entry name" value="RBD_domain_sf"/>
</dbReference>
<dbReference type="STRING" id="988480.A0A075AWE0"/>